<dbReference type="Proteomes" id="UP000198519">
    <property type="component" value="Unassembled WGS sequence"/>
</dbReference>
<protein>
    <submittedName>
        <fullName evidence="3">GGDEF domain-containing protein, diguanylate cyclase (C-di-GMP synthetase) or its enzymatically inactive variants</fullName>
    </submittedName>
</protein>
<dbReference type="InterPro" id="IPR040572">
    <property type="entry name" value="TackOD1"/>
</dbReference>
<dbReference type="InterPro" id="IPR043128">
    <property type="entry name" value="Rev_trsase/Diguanyl_cyclase"/>
</dbReference>
<dbReference type="Gene3D" id="3.30.70.270">
    <property type="match status" value="1"/>
</dbReference>
<accession>A0A1I4M9D1</accession>
<name>A0A1I4M9D1_9GAMM</name>
<evidence type="ECO:0000259" key="1">
    <source>
        <dbReference type="Pfam" id="PF00990"/>
    </source>
</evidence>
<evidence type="ECO:0000313" key="4">
    <source>
        <dbReference type="Proteomes" id="UP000198519"/>
    </source>
</evidence>
<dbReference type="Pfam" id="PF18551">
    <property type="entry name" value="TackOD1"/>
    <property type="match status" value="1"/>
</dbReference>
<keyword evidence="4" id="KW-1185">Reference proteome</keyword>
<gene>
    <name evidence="3" type="ORF">SAMN04487963_0929</name>
</gene>
<dbReference type="SUPFAM" id="SSF55073">
    <property type="entry name" value="Nucleotide cyclase"/>
    <property type="match status" value="1"/>
</dbReference>
<evidence type="ECO:0000313" key="3">
    <source>
        <dbReference type="EMBL" id="SFL99715.1"/>
    </source>
</evidence>
<dbReference type="Pfam" id="PF00990">
    <property type="entry name" value="GGDEF"/>
    <property type="match status" value="1"/>
</dbReference>
<reference evidence="4" key="1">
    <citation type="submission" date="2016-10" db="EMBL/GenBank/DDBJ databases">
        <authorList>
            <person name="Varghese N."/>
            <person name="Submissions S."/>
        </authorList>
    </citation>
    <scope>NUCLEOTIDE SEQUENCE [LARGE SCALE GENOMIC DNA]</scope>
    <source>
        <strain evidence="4">CGMCC 1.7061</strain>
    </source>
</reference>
<dbReference type="InterPro" id="IPR029787">
    <property type="entry name" value="Nucleotide_cyclase"/>
</dbReference>
<feature type="domain" description="GGDEF" evidence="1">
    <location>
        <begin position="317"/>
        <end position="425"/>
    </location>
</feature>
<dbReference type="AlphaFoldDB" id="A0A1I4M9D1"/>
<feature type="domain" description="Thaumarchaeal output" evidence="2">
    <location>
        <begin position="112"/>
        <end position="295"/>
    </location>
</feature>
<dbReference type="RefSeq" id="WP_092020687.1">
    <property type="nucleotide sequence ID" value="NZ_FOUE01000001.1"/>
</dbReference>
<sequence>MTNSPNIAFLAPHTTDFQIPDGWQRYETVAQLTQANSDVIVIDLPQEGLERAIIELRKSIYPLNLIFSARPANGPLFEQLGDGMLPEATDAVLPLYRLWQQRLHSFNRGQPSTTTEERVLAWLWSRPRSALVPVRAPRQAIPYYYPLVDVLTEDDTINAFSWLQLMQQQGLFAEGELLDRLRQCRECSSTRLNYIDVCPDCQTIDITRQPSLHCFTCGHVAPQESFLKNGTLECPNCLTRLRHIGSDYDRPLENLRCRSCNAFFEEPLVEAHCLDCQHINAPEDLKVREIRRYSLTELGRLKCRQGLTSSLRDDHFDQLNLINNGAFRTLLNWQIQLTHRYKSHATSLMAIKFENLEAAMEQVGEAGGIAAIDTLVSRIREAIRETDRCTRSKENLLWLLLPNTDIEGREALRNRILELAQLLPIAEHSGFRVVVDGYTLPMEMLPQEDAELIMARLSGKLGA</sequence>
<dbReference type="EMBL" id="FOUE01000001">
    <property type="protein sequence ID" value="SFL99715.1"/>
    <property type="molecule type" value="Genomic_DNA"/>
</dbReference>
<dbReference type="InterPro" id="IPR000160">
    <property type="entry name" value="GGDEF_dom"/>
</dbReference>
<organism evidence="3 4">
    <name type="scientific">Marinobacter zhejiangensis</name>
    <dbReference type="NCBI Taxonomy" id="488535"/>
    <lineage>
        <taxon>Bacteria</taxon>
        <taxon>Pseudomonadati</taxon>
        <taxon>Pseudomonadota</taxon>
        <taxon>Gammaproteobacteria</taxon>
        <taxon>Pseudomonadales</taxon>
        <taxon>Marinobacteraceae</taxon>
        <taxon>Marinobacter</taxon>
    </lineage>
</organism>
<proteinExistence type="predicted"/>
<dbReference type="STRING" id="488535.SAMN04487963_0929"/>
<dbReference type="OrthoDB" id="8432393at2"/>
<evidence type="ECO:0000259" key="2">
    <source>
        <dbReference type="Pfam" id="PF18551"/>
    </source>
</evidence>